<protein>
    <submittedName>
        <fullName evidence="2">Uncharacterized protein</fullName>
    </submittedName>
</protein>
<gene>
    <name evidence="2" type="ORF">RALSY_40538</name>
</gene>
<reference evidence="2" key="1">
    <citation type="journal article" date="2011" name="PLoS ONE">
        <title>Ralstonia syzygii, the Blood Disease Bacterium and some Asian R. solanacearum strains form a single genomic species despite divergent lifestyles.</title>
        <authorList>
            <person name="Remenant B."/>
            <person name="de Cambiaire J.C."/>
            <person name="Cellier G."/>
            <person name="Jacobs J.M."/>
            <person name="Mangenot S."/>
            <person name="Barbe V."/>
            <person name="Lajus A."/>
            <person name="Vallenet D."/>
            <person name="Medigue C."/>
            <person name="Fegan M."/>
            <person name="Allen C."/>
            <person name="Prior P."/>
        </authorList>
    </citation>
    <scope>NUCLEOTIDE SEQUENCE</scope>
    <source>
        <strain evidence="2">R24</strain>
    </source>
</reference>
<dbReference type="EMBL" id="FR854089">
    <property type="protein sequence ID" value="CCA86320.1"/>
    <property type="molecule type" value="Genomic_DNA"/>
</dbReference>
<evidence type="ECO:0000256" key="1">
    <source>
        <dbReference type="SAM" id="MobiDB-lite"/>
    </source>
</evidence>
<proteinExistence type="predicted"/>
<feature type="region of interest" description="Disordered" evidence="1">
    <location>
        <begin position="242"/>
        <end position="263"/>
    </location>
</feature>
<evidence type="ECO:0000313" key="2">
    <source>
        <dbReference type="EMBL" id="CCA86320.1"/>
    </source>
</evidence>
<dbReference type="AlphaFoldDB" id="G3A757"/>
<organism evidence="2">
    <name type="scientific">Ralstonia syzygii R24</name>
    <dbReference type="NCBI Taxonomy" id="907261"/>
    <lineage>
        <taxon>Bacteria</taxon>
        <taxon>Pseudomonadati</taxon>
        <taxon>Pseudomonadota</taxon>
        <taxon>Betaproteobacteria</taxon>
        <taxon>Burkholderiales</taxon>
        <taxon>Burkholderiaceae</taxon>
        <taxon>Ralstonia</taxon>
        <taxon>Ralstonia solanacearum species complex</taxon>
    </lineage>
</organism>
<reference evidence="2" key="2">
    <citation type="submission" date="2011-04" db="EMBL/GenBank/DDBJ databases">
        <authorList>
            <person name="Genoscope - CEA"/>
        </authorList>
    </citation>
    <scope>NUCLEOTIDE SEQUENCE</scope>
    <source>
        <strain evidence="2">R24</strain>
    </source>
</reference>
<sequence length="295" mass="30336">MEGMDGVNLDISYDKVGNKLRQTTTYNTESQRTVADYGQVLQTDESGNPVLDDAGNPVYNTVQIGSHTVYDATAHTQDQWFAYDAMNRHAPHGGGAVGAGRHRHRTVRGAHPREQGAHAAAGRAGAVLGAAVPGPRPPATRLEPDRAHAVAGPGGAADERGVALHGGGAVRGACRAGQARWLPPVPAFHGDADAGERRGHPLHPGDARARGAVDHTDLHAGGHPAVAAGACGHASRGQAAPGRRRCGGWRHSAGPGSAVAGAGGRGRRGGWWLGGAVAPVPRHVYLYLGIIASCQ</sequence>
<name>G3A757_9RALS</name>
<accession>G3A757</accession>